<evidence type="ECO:0000313" key="4">
    <source>
        <dbReference type="Proteomes" id="UP000572007"/>
    </source>
</evidence>
<evidence type="ECO:0000313" key="3">
    <source>
        <dbReference type="EMBL" id="NKX88730.1"/>
    </source>
</evidence>
<dbReference type="InterPro" id="IPR056463">
    <property type="entry name" value="DUF7373_C"/>
</dbReference>
<accession>A0A846W7S6</accession>
<dbReference type="Pfam" id="PF24092">
    <property type="entry name" value="DUF7373_C"/>
    <property type="match status" value="1"/>
</dbReference>
<dbReference type="AlphaFoldDB" id="A0A846W7S6"/>
<gene>
    <name evidence="3" type="ORF">HGA10_15605</name>
</gene>
<dbReference type="Pfam" id="PF24088">
    <property type="entry name" value="DUF7373"/>
    <property type="match status" value="1"/>
</dbReference>
<keyword evidence="4" id="KW-1185">Reference proteome</keyword>
<evidence type="ECO:0000259" key="2">
    <source>
        <dbReference type="Pfam" id="PF24092"/>
    </source>
</evidence>
<proteinExistence type="predicted"/>
<evidence type="ECO:0000259" key="1">
    <source>
        <dbReference type="Pfam" id="PF24088"/>
    </source>
</evidence>
<dbReference type="Proteomes" id="UP000572007">
    <property type="component" value="Unassembled WGS sequence"/>
</dbReference>
<protein>
    <submittedName>
        <fullName evidence="3">Uncharacterized protein</fullName>
    </submittedName>
</protein>
<dbReference type="InterPro" id="IPR055797">
    <property type="entry name" value="DUF7373"/>
</dbReference>
<feature type="domain" description="DUF7373" evidence="2">
    <location>
        <begin position="185"/>
        <end position="323"/>
    </location>
</feature>
<dbReference type="RefSeq" id="WP_067641134.1">
    <property type="nucleotide sequence ID" value="NZ_JAAXOM010000004.1"/>
</dbReference>
<feature type="domain" description="DUF7373" evidence="1">
    <location>
        <begin position="1"/>
        <end position="178"/>
    </location>
</feature>
<reference evidence="3 4" key="1">
    <citation type="submission" date="2020-04" db="EMBL/GenBank/DDBJ databases">
        <title>MicrobeNet Type strains.</title>
        <authorList>
            <person name="Nicholson A.C."/>
        </authorList>
    </citation>
    <scope>NUCLEOTIDE SEQUENCE [LARGE SCALE GENOMIC DNA]</scope>
    <source>
        <strain evidence="3 4">DSM 44960</strain>
    </source>
</reference>
<name>A0A846W7S6_9NOCA</name>
<sequence length="324" mass="35420">MPLPVEIDPQFVVPQAGNLNPAFPRPGEDLTKRFDATFDEDTKGLIAGFGTAARSHEDLNISQGIAIQALLFDSVGAAQSAAAALHRRGFGPDATVEPIKSARHSDALLWWRPDQQRVTGWMATGRFVIRVGSWSDENKELEISDLSAVLPLADKALTITAERLQAHTPTPVDRLQSIAIDPDNMLVRTLSLGLENGTDPAYPMVRDARAALHGARDFADMRRMNEQAGVDRVSEDKATVYRTRDVASARWFLAEVGHDKFLRPVEDPVGLAAANCYEYIGPAVVSRYFCAVSHDRYVAVVSSEQLPDARQSISAQYVILVNAG</sequence>
<organism evidence="3 4">
    <name type="scientific">Nocardia coubleae</name>
    <dbReference type="NCBI Taxonomy" id="356147"/>
    <lineage>
        <taxon>Bacteria</taxon>
        <taxon>Bacillati</taxon>
        <taxon>Actinomycetota</taxon>
        <taxon>Actinomycetes</taxon>
        <taxon>Mycobacteriales</taxon>
        <taxon>Nocardiaceae</taxon>
        <taxon>Nocardia</taxon>
    </lineage>
</organism>
<dbReference type="EMBL" id="JAAXOM010000004">
    <property type="protein sequence ID" value="NKX88730.1"/>
    <property type="molecule type" value="Genomic_DNA"/>
</dbReference>
<comment type="caution">
    <text evidence="3">The sequence shown here is derived from an EMBL/GenBank/DDBJ whole genome shotgun (WGS) entry which is preliminary data.</text>
</comment>